<dbReference type="Proteomes" id="UP000217696">
    <property type="component" value="Chromosome"/>
</dbReference>
<proteinExistence type="predicted"/>
<dbReference type="AlphaFoldDB" id="A0A0U5B2A6"/>
<evidence type="ECO:0000313" key="1">
    <source>
        <dbReference type="EMBL" id="BAU28722.1"/>
    </source>
</evidence>
<protein>
    <submittedName>
        <fullName evidence="1">Uncharacterized protein</fullName>
    </submittedName>
</protein>
<gene>
    <name evidence="1" type="ORF">CB4_02897</name>
</gene>
<keyword evidence="2" id="KW-1185">Reference proteome</keyword>
<reference evidence="1 2" key="1">
    <citation type="submission" date="2015-12" db="EMBL/GenBank/DDBJ databases">
        <title>Genome sequence of Aneurinibacillus soli.</title>
        <authorList>
            <person name="Lee J.S."/>
            <person name="Lee K.C."/>
            <person name="Kim K.K."/>
            <person name="Lee B.W."/>
        </authorList>
    </citation>
    <scope>NUCLEOTIDE SEQUENCE [LARGE SCALE GENOMIC DNA]</scope>
    <source>
        <strain evidence="1 2">CB4</strain>
    </source>
</reference>
<organism evidence="1 2">
    <name type="scientific">Aneurinibacillus soli</name>
    <dbReference type="NCBI Taxonomy" id="1500254"/>
    <lineage>
        <taxon>Bacteria</taxon>
        <taxon>Bacillati</taxon>
        <taxon>Bacillota</taxon>
        <taxon>Bacilli</taxon>
        <taxon>Bacillales</taxon>
        <taxon>Paenibacillaceae</taxon>
        <taxon>Aneurinibacillus group</taxon>
        <taxon>Aneurinibacillus</taxon>
    </lineage>
</organism>
<dbReference type="OrthoDB" id="2679273at2"/>
<evidence type="ECO:0000313" key="2">
    <source>
        <dbReference type="Proteomes" id="UP000217696"/>
    </source>
</evidence>
<sequence>MTRCPCPRCSPIYDPPRKIYRDFYHPQEVPVIHTIQIINRHHCVPVYKHSYCYVTKDEFVNRGCCHHKKQYAKKTL</sequence>
<accession>A0A0U5B2A6</accession>
<name>A0A0U5B2A6_9BACL</name>
<dbReference type="KEGG" id="asoc:CB4_02897"/>
<dbReference type="EMBL" id="AP017312">
    <property type="protein sequence ID" value="BAU28722.1"/>
    <property type="molecule type" value="Genomic_DNA"/>
</dbReference>